<keyword evidence="1" id="KW-0732">Signal</keyword>
<dbReference type="Proteomes" id="UP000018468">
    <property type="component" value="Linkage group LG23"/>
</dbReference>
<evidence type="ECO:0000256" key="1">
    <source>
        <dbReference type="SAM" id="SignalP"/>
    </source>
</evidence>
<sequence length="94" mass="10499">MVSSPAVILLLINVFFVSSCVGSPVRKCSGDVCSERPPVVLIPGDLGNQLEAKLDKPSVVHYVCYKKTEDYFTLWLNLELLVPFAIDCWIDNIR</sequence>
<dbReference type="eggNOG" id="KOG2369">
    <property type="taxonomic scope" value="Eukaryota"/>
</dbReference>
<dbReference type="KEGG" id="loc:107079974"/>
<name>W5M7J7_LEPOC</name>
<keyword evidence="3" id="KW-1185">Reference proteome</keyword>
<dbReference type="InParanoid" id="W5M7J7"/>
<dbReference type="PANTHER" id="PTHR11440">
    <property type="entry name" value="LECITHIN-CHOLESTEROL ACYLTRANSFERASE-RELATED"/>
    <property type="match status" value="1"/>
</dbReference>
<dbReference type="HOGENOM" id="CLU_037070_1_1_1"/>
<dbReference type="Bgee" id="ENSLOCG00000003667">
    <property type="expression patterns" value="Expressed in embryo and 3 other cell types or tissues"/>
</dbReference>
<feature type="signal peptide" evidence="1">
    <location>
        <begin position="1"/>
        <end position="22"/>
    </location>
</feature>
<dbReference type="GeneTree" id="ENSGT00940000157499"/>
<reference evidence="2" key="3">
    <citation type="submission" date="2025-09" db="UniProtKB">
        <authorList>
            <consortium name="Ensembl"/>
        </authorList>
    </citation>
    <scope>IDENTIFICATION</scope>
</reference>
<protein>
    <submittedName>
        <fullName evidence="2">Group XV phospholipase A2-like</fullName>
    </submittedName>
</protein>
<dbReference type="AlphaFoldDB" id="W5M7J7"/>
<reference evidence="2" key="2">
    <citation type="submission" date="2025-08" db="UniProtKB">
        <authorList>
            <consortium name="Ensembl"/>
        </authorList>
    </citation>
    <scope>IDENTIFICATION</scope>
</reference>
<dbReference type="OrthoDB" id="190846at2759"/>
<proteinExistence type="predicted"/>
<evidence type="ECO:0000313" key="2">
    <source>
        <dbReference type="Ensembl" id="ENSLOCP00000004355.1"/>
    </source>
</evidence>
<dbReference type="EMBL" id="AHAT01010549">
    <property type="status" value="NOT_ANNOTATED_CDS"/>
    <property type="molecule type" value="Genomic_DNA"/>
</dbReference>
<feature type="chain" id="PRO_5004867730" evidence="1">
    <location>
        <begin position="23"/>
        <end position="94"/>
    </location>
</feature>
<accession>W5M7J7</accession>
<organism evidence="2 3">
    <name type="scientific">Lepisosteus oculatus</name>
    <name type="common">Spotted gar</name>
    <dbReference type="NCBI Taxonomy" id="7918"/>
    <lineage>
        <taxon>Eukaryota</taxon>
        <taxon>Metazoa</taxon>
        <taxon>Chordata</taxon>
        <taxon>Craniata</taxon>
        <taxon>Vertebrata</taxon>
        <taxon>Euteleostomi</taxon>
        <taxon>Actinopterygii</taxon>
        <taxon>Neopterygii</taxon>
        <taxon>Holostei</taxon>
        <taxon>Semionotiformes</taxon>
        <taxon>Lepisosteidae</taxon>
        <taxon>Lepisosteus</taxon>
    </lineage>
</organism>
<reference evidence="3" key="1">
    <citation type="submission" date="2011-12" db="EMBL/GenBank/DDBJ databases">
        <title>The Draft Genome of Lepisosteus oculatus.</title>
        <authorList>
            <consortium name="The Broad Institute Genome Assembly &amp; Analysis Group"/>
            <consortium name="Computational R&amp;D Group"/>
            <consortium name="and Sequencing Platform"/>
            <person name="Di Palma F."/>
            <person name="Alfoldi J."/>
            <person name="Johnson J."/>
            <person name="Berlin A."/>
            <person name="Gnerre S."/>
            <person name="Jaffe D."/>
            <person name="MacCallum I."/>
            <person name="Young S."/>
            <person name="Walker B.J."/>
            <person name="Lander E.S."/>
            <person name="Lindblad-Toh K."/>
        </authorList>
    </citation>
    <scope>NUCLEOTIDE SEQUENCE [LARGE SCALE GENOMIC DNA]</scope>
</reference>
<evidence type="ECO:0000313" key="3">
    <source>
        <dbReference type="Proteomes" id="UP000018468"/>
    </source>
</evidence>
<dbReference type="Ensembl" id="ENSLOCT00000004362.1">
    <property type="protein sequence ID" value="ENSLOCP00000004355.1"/>
    <property type="gene ID" value="ENSLOCG00000003667.1"/>
</dbReference>